<accession>Q39TI1</accession>
<dbReference type="KEGG" id="gme:Gmet_2216"/>
<evidence type="ECO:0000313" key="5">
    <source>
        <dbReference type="Proteomes" id="UP000007073"/>
    </source>
</evidence>
<proteinExistence type="predicted"/>
<evidence type="ECO:0000259" key="3">
    <source>
        <dbReference type="PROSITE" id="PS50977"/>
    </source>
</evidence>
<dbReference type="Proteomes" id="UP000007073">
    <property type="component" value="Chromosome"/>
</dbReference>
<dbReference type="Gene3D" id="1.10.357.10">
    <property type="entry name" value="Tetracycline Repressor, domain 2"/>
    <property type="match status" value="1"/>
</dbReference>
<gene>
    <name evidence="4" type="ordered locus">Gmet_2216</name>
</gene>
<dbReference type="PANTHER" id="PTHR43479">
    <property type="entry name" value="ACREF/ENVCD OPERON REPRESSOR-RELATED"/>
    <property type="match status" value="1"/>
</dbReference>
<keyword evidence="5" id="KW-1185">Reference proteome</keyword>
<protein>
    <submittedName>
        <fullName evidence="4">Transcriptional regulator, TetR family</fullName>
    </submittedName>
</protein>
<dbReference type="Pfam" id="PF00440">
    <property type="entry name" value="TetR_N"/>
    <property type="match status" value="1"/>
</dbReference>
<dbReference type="GO" id="GO:0003677">
    <property type="term" value="F:DNA binding"/>
    <property type="evidence" value="ECO:0007669"/>
    <property type="project" value="UniProtKB-UniRule"/>
</dbReference>
<evidence type="ECO:0000256" key="1">
    <source>
        <dbReference type="ARBA" id="ARBA00023125"/>
    </source>
</evidence>
<dbReference type="InterPro" id="IPR036271">
    <property type="entry name" value="Tet_transcr_reg_TetR-rel_C_sf"/>
</dbReference>
<reference evidence="4 5" key="1">
    <citation type="submission" date="2005-10" db="EMBL/GenBank/DDBJ databases">
        <title>Complete sequence of Geobacter metallireducens GS-15.</title>
        <authorList>
            <consortium name="US DOE Joint Genome Institute"/>
            <person name="Copeland A."/>
            <person name="Lucas S."/>
            <person name="Lapidus A."/>
            <person name="Barry K."/>
            <person name="Detter J.C."/>
            <person name="Glavina T."/>
            <person name="Hammon N."/>
            <person name="Israni S."/>
            <person name="Pitluck S."/>
            <person name="Di Bartolo G."/>
            <person name="Chain P."/>
            <person name="Schmutz J."/>
            <person name="Larimer F."/>
            <person name="Land M."/>
            <person name="Kyrpides N."/>
            <person name="Ivanova N."/>
            <person name="Richardson P."/>
        </authorList>
    </citation>
    <scope>NUCLEOTIDE SEQUENCE [LARGE SCALE GENOMIC DNA]</scope>
    <source>
        <strain evidence="5">ATCC 53774 / DSM 7210 / GS-15</strain>
    </source>
</reference>
<dbReference type="InterPro" id="IPR050624">
    <property type="entry name" value="HTH-type_Tx_Regulator"/>
</dbReference>
<dbReference type="STRING" id="269799.Gmet_2216"/>
<dbReference type="PRINTS" id="PR00455">
    <property type="entry name" value="HTHTETR"/>
</dbReference>
<evidence type="ECO:0000256" key="2">
    <source>
        <dbReference type="PROSITE-ProRule" id="PRU00335"/>
    </source>
</evidence>
<dbReference type="SUPFAM" id="SSF46689">
    <property type="entry name" value="Homeodomain-like"/>
    <property type="match status" value="1"/>
</dbReference>
<feature type="DNA-binding region" description="H-T-H motif" evidence="2">
    <location>
        <begin position="25"/>
        <end position="44"/>
    </location>
</feature>
<dbReference type="InterPro" id="IPR001647">
    <property type="entry name" value="HTH_TetR"/>
</dbReference>
<dbReference type="HOGENOM" id="CLU_069356_12_4_7"/>
<dbReference type="Pfam" id="PF17932">
    <property type="entry name" value="TetR_C_24"/>
    <property type="match status" value="1"/>
</dbReference>
<dbReference type="eggNOG" id="COG1309">
    <property type="taxonomic scope" value="Bacteria"/>
</dbReference>
<dbReference type="InterPro" id="IPR009057">
    <property type="entry name" value="Homeodomain-like_sf"/>
</dbReference>
<evidence type="ECO:0000313" key="4">
    <source>
        <dbReference type="EMBL" id="ABB32443.1"/>
    </source>
</evidence>
<name>Q39TI1_GEOMG</name>
<keyword evidence="1 2" id="KW-0238">DNA-binding</keyword>
<dbReference type="Gene3D" id="1.10.10.60">
    <property type="entry name" value="Homeodomain-like"/>
    <property type="match status" value="1"/>
</dbReference>
<dbReference type="SUPFAM" id="SSF48498">
    <property type="entry name" value="Tetracyclin repressor-like, C-terminal domain"/>
    <property type="match status" value="1"/>
</dbReference>
<dbReference type="InterPro" id="IPR041490">
    <property type="entry name" value="KstR2_TetR_C"/>
</dbReference>
<dbReference type="PANTHER" id="PTHR43479:SF11">
    <property type="entry name" value="ACREF_ENVCD OPERON REPRESSOR-RELATED"/>
    <property type="match status" value="1"/>
</dbReference>
<sequence length="189" mass="21664">MENTYDKLITAAIELMNIEGYPGASIGMLASKVGISKSTVIHYFKSKEGILLAILENFLPGYIDAFKPVLKDPDMDGVEKLHKFLHFHMKLVVERRDVLTINLRDTKYLTGKNKVIYQNQQRLYEEQVVKIIEQIQKEGHGLFRGLKPSITAKAILGMCNYATIWYKEDDRLSIEDLAEHFFAILTRGK</sequence>
<organism evidence="4 5">
    <name type="scientific">Geobacter metallireducens (strain ATCC 53774 / DSM 7210 / GS-15)</name>
    <dbReference type="NCBI Taxonomy" id="269799"/>
    <lineage>
        <taxon>Bacteria</taxon>
        <taxon>Pseudomonadati</taxon>
        <taxon>Thermodesulfobacteriota</taxon>
        <taxon>Desulfuromonadia</taxon>
        <taxon>Geobacterales</taxon>
        <taxon>Geobacteraceae</taxon>
        <taxon>Geobacter</taxon>
    </lineage>
</organism>
<dbReference type="AlphaFoldDB" id="Q39TI1"/>
<dbReference type="EMBL" id="CP000148">
    <property type="protein sequence ID" value="ABB32443.1"/>
    <property type="molecule type" value="Genomic_DNA"/>
</dbReference>
<reference evidence="4 5" key="2">
    <citation type="journal article" date="2009" name="BMC Microbiol.">
        <title>The genome sequence of Geobacter metallireducens: features of metabolism, physiology and regulation common and dissimilar to Geobacter sulfurreducens.</title>
        <authorList>
            <person name="Aklujkar M."/>
            <person name="Krushkal J."/>
            <person name="DiBartolo G."/>
            <person name="Lapidus A."/>
            <person name="Land M.L."/>
            <person name="Lovley D.R."/>
        </authorList>
    </citation>
    <scope>NUCLEOTIDE SEQUENCE [LARGE SCALE GENOMIC DNA]</scope>
    <source>
        <strain evidence="5">ATCC 53774 / DSM 7210 / GS-15</strain>
    </source>
</reference>
<dbReference type="PROSITE" id="PS50977">
    <property type="entry name" value="HTH_TETR_2"/>
    <property type="match status" value="1"/>
</dbReference>
<feature type="domain" description="HTH tetR-type" evidence="3">
    <location>
        <begin position="2"/>
        <end position="62"/>
    </location>
</feature>
<dbReference type="RefSeq" id="WP_011365972.1">
    <property type="nucleotide sequence ID" value="NC_007517.1"/>
</dbReference>